<comment type="similarity">
    <text evidence="3">Belongs to the TRAP-gamma family.</text>
</comment>
<evidence type="ECO:0000313" key="14">
    <source>
        <dbReference type="EMBL" id="KFO27921.1"/>
    </source>
</evidence>
<dbReference type="PANTHER" id="PTHR13399:SF3">
    <property type="entry name" value="TRANSLOCON-ASSOCIATED PROTEIN SUBUNIT GAMMA"/>
    <property type="match status" value="1"/>
</dbReference>
<dbReference type="STRING" id="885580.ENSFDAP00000015320"/>
<evidence type="ECO:0000256" key="1">
    <source>
        <dbReference type="ARBA" id="ARBA00002838"/>
    </source>
</evidence>
<dbReference type="Pfam" id="PF07074">
    <property type="entry name" value="TRAP-gamma"/>
    <property type="match status" value="1"/>
</dbReference>
<evidence type="ECO:0000256" key="2">
    <source>
        <dbReference type="ARBA" id="ARBA00004477"/>
    </source>
</evidence>
<evidence type="ECO:0000256" key="8">
    <source>
        <dbReference type="ARBA" id="ARBA00022824"/>
    </source>
</evidence>
<dbReference type="eggNOG" id="KOG4490">
    <property type="taxonomic scope" value="Eukaryota"/>
</dbReference>
<sequence length="310" mass="34826">MRTCLEDNDEESKYWLFITLLTNCGFQAKWLPGPGRFHTDNKTVHDSMATITLSFTTAFVDGTEKILEIGSLNTFNTVYSDESCFPISLIAVVSVSELLPSTVLEGAAYVMRYRTQGPHSSRKGGGECEGMVEPEKRGGKVRAYDLVDVVWSQASQGRAATSMFRQSGSGLYWRIWHMDLIQSAVLYSVMTLVSTYLVAFAYKNVKFVLKHKVAQKREDAVSKEVTRKLSEADNRKMSRKEKDERILWKKNEVADYEATTFSIFYNNSLFLVLVIVASFFILKNFNPTVNYILSISASSGLIALLSTGSK</sequence>
<name>A0A091DYL8_FUKDA</name>
<feature type="transmembrane region" description="Helical" evidence="13">
    <location>
        <begin position="263"/>
        <end position="282"/>
    </location>
</feature>
<gene>
    <name evidence="14" type="ORF">H920_10680</name>
</gene>
<evidence type="ECO:0000256" key="7">
    <source>
        <dbReference type="ARBA" id="ARBA00022692"/>
    </source>
</evidence>
<feature type="transmembrane region" description="Helical" evidence="13">
    <location>
        <begin position="289"/>
        <end position="308"/>
    </location>
</feature>
<keyword evidence="15" id="KW-1185">Reference proteome</keyword>
<evidence type="ECO:0000256" key="13">
    <source>
        <dbReference type="SAM" id="Phobius"/>
    </source>
</evidence>
<evidence type="ECO:0000256" key="11">
    <source>
        <dbReference type="ARBA" id="ARBA00023136"/>
    </source>
</evidence>
<organism evidence="14 15">
    <name type="scientific">Fukomys damarensis</name>
    <name type="common">Damaraland mole rat</name>
    <name type="synonym">Cryptomys damarensis</name>
    <dbReference type="NCBI Taxonomy" id="885580"/>
    <lineage>
        <taxon>Eukaryota</taxon>
        <taxon>Metazoa</taxon>
        <taxon>Chordata</taxon>
        <taxon>Craniata</taxon>
        <taxon>Vertebrata</taxon>
        <taxon>Euteleostomi</taxon>
        <taxon>Mammalia</taxon>
        <taxon>Eutheria</taxon>
        <taxon>Euarchontoglires</taxon>
        <taxon>Glires</taxon>
        <taxon>Rodentia</taxon>
        <taxon>Hystricomorpha</taxon>
        <taxon>Bathyergidae</taxon>
        <taxon>Fukomys</taxon>
    </lineage>
</organism>
<dbReference type="GO" id="GO:0005789">
    <property type="term" value="C:endoplasmic reticulum membrane"/>
    <property type="evidence" value="ECO:0007669"/>
    <property type="project" value="UniProtKB-SubCell"/>
</dbReference>
<comment type="subcellular location">
    <subcellularLocation>
        <location evidence="2">Endoplasmic reticulum membrane</location>
        <topology evidence="2">Multi-pass membrane protein</topology>
    </subcellularLocation>
</comment>
<evidence type="ECO:0000256" key="6">
    <source>
        <dbReference type="ARBA" id="ARBA00022553"/>
    </source>
</evidence>
<protein>
    <recommendedName>
        <fullName evidence="5">Translocon-associated protein subunit gamma</fullName>
    </recommendedName>
    <alternativeName>
        <fullName evidence="12">Signal sequence receptor subunit gamma</fullName>
    </alternativeName>
</protein>
<evidence type="ECO:0000256" key="5">
    <source>
        <dbReference type="ARBA" id="ARBA00022231"/>
    </source>
</evidence>
<dbReference type="InterPro" id="IPR009779">
    <property type="entry name" value="SSR3"/>
</dbReference>
<dbReference type="GO" id="GO:0006614">
    <property type="term" value="P:SRP-dependent cotranslational protein targeting to membrane"/>
    <property type="evidence" value="ECO:0007669"/>
    <property type="project" value="InterPro"/>
</dbReference>
<reference evidence="14 15" key="1">
    <citation type="submission" date="2013-11" db="EMBL/GenBank/DDBJ databases">
        <title>The Damaraland mole rat (Fukomys damarensis) genome and evolution of African mole rats.</title>
        <authorList>
            <person name="Gladyshev V.N."/>
            <person name="Fang X."/>
        </authorList>
    </citation>
    <scope>NUCLEOTIDE SEQUENCE [LARGE SCALE GENOMIC DNA]</scope>
    <source>
        <tissue evidence="14">Liver</tissue>
    </source>
</reference>
<evidence type="ECO:0000256" key="9">
    <source>
        <dbReference type="ARBA" id="ARBA00022989"/>
    </source>
</evidence>
<keyword evidence="8" id="KW-0256">Endoplasmic reticulum</keyword>
<comment type="function">
    <text evidence="1">TRAP proteins are part of a complex whose function is to bind calcium to the ER membrane and thereby regulate the retention of ER resident proteins.</text>
</comment>
<proteinExistence type="inferred from homology"/>
<dbReference type="EMBL" id="KN122840">
    <property type="protein sequence ID" value="KFO27921.1"/>
    <property type="molecule type" value="Genomic_DNA"/>
</dbReference>
<dbReference type="Proteomes" id="UP000028990">
    <property type="component" value="Unassembled WGS sequence"/>
</dbReference>
<evidence type="ECO:0000256" key="10">
    <source>
        <dbReference type="ARBA" id="ARBA00022990"/>
    </source>
</evidence>
<accession>A0A091DYL8</accession>
<keyword evidence="11 13" id="KW-0472">Membrane</keyword>
<feature type="transmembrane region" description="Helical" evidence="13">
    <location>
        <begin position="184"/>
        <end position="202"/>
    </location>
</feature>
<evidence type="ECO:0000256" key="3">
    <source>
        <dbReference type="ARBA" id="ARBA00007990"/>
    </source>
</evidence>
<keyword evidence="10" id="KW-0007">Acetylation</keyword>
<keyword evidence="9 13" id="KW-1133">Transmembrane helix</keyword>
<keyword evidence="7 13" id="KW-0812">Transmembrane</keyword>
<keyword evidence="6" id="KW-0597">Phosphoprotein</keyword>
<dbReference type="PANTHER" id="PTHR13399">
    <property type="entry name" value="TRANSLOCON-ASSOCIATED PROTEIN TRAP , GAMMA SUBUNIT"/>
    <property type="match status" value="1"/>
</dbReference>
<dbReference type="AlphaFoldDB" id="A0A091DYL8"/>
<evidence type="ECO:0000256" key="4">
    <source>
        <dbReference type="ARBA" id="ARBA00011819"/>
    </source>
</evidence>
<comment type="subunit">
    <text evidence="4">Heterotetramer of TRAP-alpha, TRAP-beta, TRAP-delta and TRAP-gamma.</text>
</comment>
<evidence type="ECO:0000313" key="15">
    <source>
        <dbReference type="Proteomes" id="UP000028990"/>
    </source>
</evidence>
<evidence type="ECO:0000256" key="12">
    <source>
        <dbReference type="ARBA" id="ARBA00030917"/>
    </source>
</evidence>